<name>A0A3A1Y7S4_9GAMM</name>
<feature type="domain" description="Type I restriction modification DNA specificity" evidence="4">
    <location>
        <begin position="51"/>
        <end position="177"/>
    </location>
</feature>
<dbReference type="InterPro" id="IPR044946">
    <property type="entry name" value="Restrct_endonuc_typeI_TRD_sf"/>
</dbReference>
<dbReference type="CDD" id="cd17255">
    <property type="entry name" value="RMtype1_S_Fco49512ORF2615P-TRD2-CR2_like"/>
    <property type="match status" value="1"/>
</dbReference>
<evidence type="ECO:0000259" key="4">
    <source>
        <dbReference type="Pfam" id="PF01420"/>
    </source>
</evidence>
<dbReference type="EMBL" id="NRJH01000012">
    <property type="protein sequence ID" value="RIY33675.1"/>
    <property type="molecule type" value="Genomic_DNA"/>
</dbReference>
<evidence type="ECO:0000313" key="6">
    <source>
        <dbReference type="Proteomes" id="UP000266258"/>
    </source>
</evidence>
<gene>
    <name evidence="5" type="ORF">CJP74_01330</name>
</gene>
<reference evidence="5 6" key="1">
    <citation type="submission" date="2017-08" db="EMBL/GenBank/DDBJ databases">
        <title>Reclassification of Bisgaard taxon 37 and 44.</title>
        <authorList>
            <person name="Christensen H."/>
        </authorList>
    </citation>
    <scope>NUCLEOTIDE SEQUENCE [LARGE SCALE GENOMIC DNA]</scope>
    <source>
        <strain evidence="5 6">B96_4</strain>
    </source>
</reference>
<keyword evidence="6" id="KW-1185">Reference proteome</keyword>
<dbReference type="SUPFAM" id="SSF116734">
    <property type="entry name" value="DNA methylase specificity domain"/>
    <property type="match status" value="1"/>
</dbReference>
<dbReference type="Pfam" id="PF01420">
    <property type="entry name" value="Methylase_S"/>
    <property type="match status" value="1"/>
</dbReference>
<dbReference type="GO" id="GO:0009307">
    <property type="term" value="P:DNA restriction-modification system"/>
    <property type="evidence" value="ECO:0007669"/>
    <property type="project" value="UniProtKB-KW"/>
</dbReference>
<keyword evidence="2" id="KW-0680">Restriction system</keyword>
<sequence length="197" mass="22327">MYKLLAVQANGQPQLRFTGFSQPWVKEQVKNVFDEITRGQVLAVSKMSSVATPEYQYPVYSSQTLNNGVIGYYKQYLFENAITWTTDGYAGRVTYRPGKFYSTNVNGVLISHRGLANKVIAEALNRVAHKYVAKGGIPKLMNNVMAIVEFEYPVEGEEQAKLSTFFTELDQLIDSYHRQLELYKKLKAALVQKVIVP</sequence>
<evidence type="ECO:0000256" key="2">
    <source>
        <dbReference type="ARBA" id="ARBA00022747"/>
    </source>
</evidence>
<dbReference type="Gene3D" id="3.90.220.20">
    <property type="entry name" value="DNA methylase specificity domains"/>
    <property type="match status" value="1"/>
</dbReference>
<dbReference type="AlphaFoldDB" id="A0A3A1Y7S4"/>
<evidence type="ECO:0000256" key="3">
    <source>
        <dbReference type="ARBA" id="ARBA00023125"/>
    </source>
</evidence>
<protein>
    <recommendedName>
        <fullName evidence="4">Type I restriction modification DNA specificity domain-containing protein</fullName>
    </recommendedName>
</protein>
<dbReference type="Proteomes" id="UP000266258">
    <property type="component" value="Unassembled WGS sequence"/>
</dbReference>
<keyword evidence="3" id="KW-0238">DNA-binding</keyword>
<evidence type="ECO:0000256" key="1">
    <source>
        <dbReference type="ARBA" id="ARBA00010923"/>
    </source>
</evidence>
<dbReference type="OrthoDB" id="9798929at2"/>
<comment type="caution">
    <text evidence="5">The sequence shown here is derived from an EMBL/GenBank/DDBJ whole genome shotgun (WGS) entry which is preliminary data.</text>
</comment>
<dbReference type="InterPro" id="IPR000055">
    <property type="entry name" value="Restrct_endonuc_typeI_TRD"/>
</dbReference>
<evidence type="ECO:0000313" key="5">
    <source>
        <dbReference type="EMBL" id="RIY33675.1"/>
    </source>
</evidence>
<dbReference type="GO" id="GO:0003677">
    <property type="term" value="F:DNA binding"/>
    <property type="evidence" value="ECO:0007669"/>
    <property type="project" value="UniProtKB-KW"/>
</dbReference>
<accession>A0A3A1Y7S4</accession>
<proteinExistence type="inferred from homology"/>
<organism evidence="5 6">
    <name type="scientific">Psittacicella melopsittaci</name>
    <dbReference type="NCBI Taxonomy" id="2028576"/>
    <lineage>
        <taxon>Bacteria</taxon>
        <taxon>Pseudomonadati</taxon>
        <taxon>Pseudomonadota</taxon>
        <taxon>Gammaproteobacteria</taxon>
        <taxon>Pasteurellales</taxon>
        <taxon>Psittacicellaceae</taxon>
        <taxon>Psittacicella</taxon>
    </lineage>
</organism>
<comment type="similarity">
    <text evidence="1">Belongs to the type-I restriction system S methylase family.</text>
</comment>